<dbReference type="GO" id="GO:0003968">
    <property type="term" value="F:RNA-directed RNA polymerase activity"/>
    <property type="evidence" value="ECO:0007669"/>
    <property type="project" value="EnsemblFungi"/>
</dbReference>
<sequence>MNKESFSPSLDSQNLSASASGVANNKSYAVKYLCANCSSKVVLIRGDPVRCKECGHRVLYKERANYTVQFSAR</sequence>
<dbReference type="GO" id="GO:0006363">
    <property type="term" value="P:termination of RNA polymerase I transcription"/>
    <property type="evidence" value="ECO:0007669"/>
    <property type="project" value="EnsemblFungi"/>
</dbReference>
<dbReference type="GO" id="GO:0006368">
    <property type="term" value="P:transcription elongation by RNA polymerase II"/>
    <property type="evidence" value="ECO:0007669"/>
    <property type="project" value="EnsemblFungi"/>
</dbReference>
<dbReference type="VEuPathDB" id="FungiDB:YALI1_C28063g"/>
<accession>A0A371BZ35</accession>
<dbReference type="Proteomes" id="UP000256601">
    <property type="component" value="Unassembled WGS sequence"/>
</dbReference>
<evidence type="ECO:0000256" key="4">
    <source>
        <dbReference type="ARBA" id="ARBA00023242"/>
    </source>
</evidence>
<dbReference type="GO" id="GO:0042797">
    <property type="term" value="P:tRNA transcription by RNA polymerase III"/>
    <property type="evidence" value="ECO:0007669"/>
    <property type="project" value="EnsemblFungi"/>
</dbReference>
<keyword evidence="4" id="KW-0539">Nucleus</keyword>
<dbReference type="Pfam" id="PF03604">
    <property type="entry name" value="Zn_ribbon_RPAB4"/>
    <property type="match status" value="1"/>
</dbReference>
<dbReference type="Gene3D" id="2.20.28.30">
    <property type="entry name" value="RNA polymerase ii, chain L"/>
    <property type="match status" value="1"/>
</dbReference>
<dbReference type="InterPro" id="IPR006591">
    <property type="entry name" value="RNAP_P/RPABC4"/>
</dbReference>
<dbReference type="OMA" id="MTYICGD"/>
<dbReference type="GO" id="GO:0005777">
    <property type="term" value="C:peroxisome"/>
    <property type="evidence" value="ECO:0007669"/>
    <property type="project" value="EnsemblFungi"/>
</dbReference>
<dbReference type="GO" id="GO:0003899">
    <property type="term" value="F:DNA-directed RNA polymerase activity"/>
    <property type="evidence" value="ECO:0007669"/>
    <property type="project" value="EnsemblFungi"/>
</dbReference>
<protein>
    <submittedName>
        <fullName evidence="6">DNA directed RNA polymerase</fullName>
    </submittedName>
</protein>
<keyword evidence="3" id="KW-0862">Zinc</keyword>
<dbReference type="GO" id="GO:0005665">
    <property type="term" value="C:RNA polymerase II, core complex"/>
    <property type="evidence" value="ECO:0007669"/>
    <property type="project" value="EnsemblFungi"/>
</dbReference>
<organism evidence="6 7">
    <name type="scientific">Yarrowia lipolytica</name>
    <name type="common">Candida lipolytica</name>
    <dbReference type="NCBI Taxonomy" id="4952"/>
    <lineage>
        <taxon>Eukaryota</taxon>
        <taxon>Fungi</taxon>
        <taxon>Dikarya</taxon>
        <taxon>Ascomycota</taxon>
        <taxon>Saccharomycotina</taxon>
        <taxon>Dipodascomycetes</taxon>
        <taxon>Dipodascales</taxon>
        <taxon>Dipodascales incertae sedis</taxon>
        <taxon>Yarrowia</taxon>
    </lineage>
</organism>
<dbReference type="GO" id="GO:0006367">
    <property type="term" value="P:transcription initiation at RNA polymerase II promoter"/>
    <property type="evidence" value="ECO:0007669"/>
    <property type="project" value="EnsemblFungi"/>
</dbReference>
<dbReference type="GO" id="GO:0003677">
    <property type="term" value="F:DNA binding"/>
    <property type="evidence" value="ECO:0007669"/>
    <property type="project" value="InterPro"/>
</dbReference>
<dbReference type="PANTHER" id="PTHR12056:SF2">
    <property type="entry name" value="GEO11084P1"/>
    <property type="match status" value="1"/>
</dbReference>
<name>A0A371BZ35_YARLL</name>
<dbReference type="InterPro" id="IPR029040">
    <property type="entry name" value="RPABC4/Spt4"/>
</dbReference>
<dbReference type="GO" id="GO:0005736">
    <property type="term" value="C:RNA polymerase I complex"/>
    <property type="evidence" value="ECO:0007669"/>
    <property type="project" value="EnsemblFungi"/>
</dbReference>
<dbReference type="VEuPathDB" id="FungiDB:YALI0_C20075g"/>
<evidence type="ECO:0000313" key="6">
    <source>
        <dbReference type="EMBL" id="RDW23345.1"/>
    </source>
</evidence>
<evidence type="ECO:0000256" key="3">
    <source>
        <dbReference type="ARBA" id="ARBA00022833"/>
    </source>
</evidence>
<dbReference type="GO" id="GO:0005666">
    <property type="term" value="C:RNA polymerase III complex"/>
    <property type="evidence" value="ECO:0007669"/>
    <property type="project" value="EnsemblFungi"/>
</dbReference>
<dbReference type="InterPro" id="IPR039747">
    <property type="entry name" value="RPABC4"/>
</dbReference>
<comment type="subcellular location">
    <subcellularLocation>
        <location evidence="1">Nucleus</location>
    </subcellularLocation>
</comment>
<dbReference type="OrthoDB" id="5585087at2759"/>
<dbReference type="AlphaFoldDB" id="A0A371BZ35"/>
<dbReference type="EMBL" id="KZ859092">
    <property type="protein sequence ID" value="RDW23345.1"/>
    <property type="molecule type" value="Genomic_DNA"/>
</dbReference>
<dbReference type="GO" id="GO:0006384">
    <property type="term" value="P:transcription initiation at RNA polymerase III promoter"/>
    <property type="evidence" value="ECO:0007669"/>
    <property type="project" value="EnsemblFungi"/>
</dbReference>
<proteinExistence type="inferred from homology"/>
<dbReference type="SUPFAM" id="SSF63393">
    <property type="entry name" value="RNA polymerase subunits"/>
    <property type="match status" value="1"/>
</dbReference>
<dbReference type="GO" id="GO:0006386">
    <property type="term" value="P:termination of RNA polymerase III transcription"/>
    <property type="evidence" value="ECO:0007669"/>
    <property type="project" value="EnsemblFungi"/>
</dbReference>
<gene>
    <name evidence="6" type="ORF">B0I71DRAFT_136123</name>
</gene>
<reference evidence="6 7" key="1">
    <citation type="submission" date="2018-07" db="EMBL/GenBank/DDBJ databases">
        <title>Draft Genome Assemblies for Five Robust Yarrowia lipolytica Strains Exhibiting High Lipid Production and Pentose Sugar Utilization and Sugar Alcohol Secretion from Undetoxified Lignocellulosic Biomass Hydrolysates.</title>
        <authorList>
            <consortium name="DOE Joint Genome Institute"/>
            <person name="Walker C."/>
            <person name="Ryu S."/>
            <person name="Na H."/>
            <person name="Zane M."/>
            <person name="LaButti K."/>
            <person name="Lipzen A."/>
            <person name="Haridas S."/>
            <person name="Barry K."/>
            <person name="Grigoriev I.V."/>
            <person name="Quarterman J."/>
            <person name="Slininger P."/>
            <person name="Dien B."/>
            <person name="Trinh C.T."/>
        </authorList>
    </citation>
    <scope>NUCLEOTIDE SEQUENCE [LARGE SCALE GENOMIC DNA]</scope>
    <source>
        <strain evidence="6 7">YB392</strain>
    </source>
</reference>
<evidence type="ECO:0000256" key="1">
    <source>
        <dbReference type="ARBA" id="ARBA00004123"/>
    </source>
</evidence>
<evidence type="ECO:0000256" key="2">
    <source>
        <dbReference type="ARBA" id="ARBA00022723"/>
    </source>
</evidence>
<dbReference type="GO" id="GO:0008270">
    <property type="term" value="F:zinc ion binding"/>
    <property type="evidence" value="ECO:0007669"/>
    <property type="project" value="EnsemblFungi"/>
</dbReference>
<comment type="similarity">
    <text evidence="5">Belongs to the archaeal Rpo12/eukaryotic RPC10 RNA polymerase subunit family.</text>
</comment>
<dbReference type="PANTHER" id="PTHR12056">
    <property type="entry name" value="DNA-DIRECTED RNA POLYMERASES I, II, AND III"/>
    <property type="match status" value="1"/>
</dbReference>
<dbReference type="GO" id="GO:0006362">
    <property type="term" value="P:transcription elongation by RNA polymerase I"/>
    <property type="evidence" value="ECO:0007669"/>
    <property type="project" value="EnsemblFungi"/>
</dbReference>
<evidence type="ECO:0000256" key="5">
    <source>
        <dbReference type="ARBA" id="ARBA00025770"/>
    </source>
</evidence>
<dbReference type="GO" id="GO:0006361">
    <property type="term" value="P:transcription initiation at RNA polymerase I promoter"/>
    <property type="evidence" value="ECO:0007669"/>
    <property type="project" value="EnsemblFungi"/>
</dbReference>
<dbReference type="SMART" id="SM00659">
    <property type="entry name" value="RPOLCX"/>
    <property type="match status" value="1"/>
</dbReference>
<keyword evidence="2" id="KW-0479">Metal-binding</keyword>
<evidence type="ECO:0000313" key="7">
    <source>
        <dbReference type="Proteomes" id="UP000256601"/>
    </source>
</evidence>
<dbReference type="FunFam" id="2.20.28.30:FF:000003">
    <property type="entry name" value="DNA-directed RNA polymerases I, II, and III subunit RPABC4"/>
    <property type="match status" value="1"/>
</dbReference>